<dbReference type="Proteomes" id="UP000503640">
    <property type="component" value="Unassembled WGS sequence"/>
</dbReference>
<dbReference type="GO" id="GO:0016491">
    <property type="term" value="F:oxidoreductase activity"/>
    <property type="evidence" value="ECO:0007669"/>
    <property type="project" value="TreeGrafter"/>
</dbReference>
<dbReference type="InterPro" id="IPR024673">
    <property type="entry name" value="Octahem_Cyt_c"/>
</dbReference>
<evidence type="ECO:0000256" key="2">
    <source>
        <dbReference type="SAM" id="MobiDB-lite"/>
    </source>
</evidence>
<dbReference type="InterPro" id="IPR051829">
    <property type="entry name" value="Multiheme_Cytochr_ET"/>
</dbReference>
<dbReference type="SUPFAM" id="SSF48695">
    <property type="entry name" value="Multiheme cytochromes"/>
    <property type="match status" value="1"/>
</dbReference>
<dbReference type="PANTHER" id="PTHR35038">
    <property type="entry name" value="DISSIMILATORY SULFITE REDUCTASE SIRA"/>
    <property type="match status" value="1"/>
</dbReference>
<dbReference type="Gene3D" id="1.10.1130.10">
    <property type="entry name" value="Flavocytochrome C3, Chain A"/>
    <property type="match status" value="1"/>
</dbReference>
<comment type="caution">
    <text evidence="3">The sequence shown here is derived from an EMBL/GenBank/DDBJ whole genome shotgun (WGS) entry which is preliminary data.</text>
</comment>
<dbReference type="RefSeq" id="WP_176062498.1">
    <property type="nucleotide sequence ID" value="NZ_BJTG01000001.1"/>
</dbReference>
<keyword evidence="1" id="KW-0732">Signal</keyword>
<accession>A0A7I9VHJ8</accession>
<evidence type="ECO:0000313" key="3">
    <source>
        <dbReference type="EMBL" id="GEJ55719.1"/>
    </source>
</evidence>
<gene>
    <name evidence="3" type="ORF">AMYX_04600</name>
</gene>
<dbReference type="EMBL" id="BJTG01000001">
    <property type="protein sequence ID" value="GEJ55719.1"/>
    <property type="molecule type" value="Genomic_DNA"/>
</dbReference>
<keyword evidence="4" id="KW-1185">Reference proteome</keyword>
<evidence type="ECO:0000313" key="4">
    <source>
        <dbReference type="Proteomes" id="UP000503640"/>
    </source>
</evidence>
<proteinExistence type="predicted"/>
<reference evidence="4" key="1">
    <citation type="journal article" date="2020" name="Appl. Environ. Microbiol.">
        <title>Diazotrophic Anaeromyxobacter Isolates from Soils.</title>
        <authorList>
            <person name="Masuda Y."/>
            <person name="Yamanaka H."/>
            <person name="Xu Z.X."/>
            <person name="Shiratori Y."/>
            <person name="Aono T."/>
            <person name="Amachi S."/>
            <person name="Senoo K."/>
            <person name="Itoh H."/>
        </authorList>
    </citation>
    <scope>NUCLEOTIDE SEQUENCE [LARGE SCALE GENOMIC DNA]</scope>
    <source>
        <strain evidence="4">R267</strain>
    </source>
</reference>
<sequence length="362" mass="38478">MVGHNWAGVLQPSDATKPAQPGGCVQCHPGLGAKPNPVEKLSQADEENVDCLLCHAPGYRRTVVKQGDKFEIRPAEGVDVLAAARAVRRPTDDMCQRCHLGAGGGPNAKHGVAPTSPAVDVHLAKGIGCVDCHPTKNHRTAGGADIKANEAPEVAVACSGCHAPDVHRGADAATLTRHAARLACQTCHIPAIARDPKFPTVVRRDWTKPVLNEKTGLYGPANQLASGVRPEYRWWNRKMTVPPEPLGDRADPAAKIYPWKRATYTVVGDARTGKPVFIKAGLYAVKGDPLAAARKGAEDTKQEFSGAVKGVEESMLFSLNHQVAPKAQALACDACHRAGGALDFEALGYPPERVKALTAPRR</sequence>
<feature type="region of interest" description="Disordered" evidence="2">
    <location>
        <begin position="1"/>
        <end position="21"/>
    </location>
</feature>
<dbReference type="PANTHER" id="PTHR35038:SF5">
    <property type="entry name" value="CYTOCHROME C-TYPE PROTEIN NRFB"/>
    <property type="match status" value="1"/>
</dbReference>
<organism evidence="3 4">
    <name type="scientific">Anaeromyxobacter diazotrophicus</name>
    <dbReference type="NCBI Taxonomy" id="2590199"/>
    <lineage>
        <taxon>Bacteria</taxon>
        <taxon>Pseudomonadati</taxon>
        <taxon>Myxococcota</taxon>
        <taxon>Myxococcia</taxon>
        <taxon>Myxococcales</taxon>
        <taxon>Cystobacterineae</taxon>
        <taxon>Anaeromyxobacteraceae</taxon>
        <taxon>Anaeromyxobacter</taxon>
    </lineage>
</organism>
<dbReference type="AlphaFoldDB" id="A0A7I9VHJ8"/>
<protein>
    <submittedName>
        <fullName evidence="3">Cytochrome c</fullName>
    </submittedName>
</protein>
<evidence type="ECO:0000256" key="1">
    <source>
        <dbReference type="ARBA" id="ARBA00022729"/>
    </source>
</evidence>
<dbReference type="InterPro" id="IPR036280">
    <property type="entry name" value="Multihaem_cyt_sf"/>
</dbReference>
<name>A0A7I9VHJ8_9BACT</name>
<dbReference type="Pfam" id="PF11783">
    <property type="entry name" value="Cytochrome_cB"/>
    <property type="match status" value="1"/>
</dbReference>